<sequence>MSPNTVQPQAAVTVAEALFGRGGLLVLFMMYTFIIMNICVFQLFAFSSILTFNIYGIHVRANSVTLMIGINALVSATLGSLLYSFLWEGMTATGVVIGTALSTSMAGLVWVLMSTLVRLYPNLSIGKAAFGLICSKS</sequence>
<dbReference type="OrthoDB" id="10049971at2759"/>
<dbReference type="Proteomes" id="UP000019149">
    <property type="component" value="Unassembled WGS sequence"/>
</dbReference>
<dbReference type="RefSeq" id="XP_024349802.1">
    <property type="nucleotide sequence ID" value="XM_024495842.1"/>
</dbReference>
<keyword evidence="1" id="KW-1133">Transmembrane helix</keyword>
<dbReference type="AlphaFoldDB" id="W6UCW5"/>
<dbReference type="STRING" id="6210.W6UCW5"/>
<gene>
    <name evidence="2" type="ORF">EGR_06593</name>
</gene>
<protein>
    <submittedName>
        <fullName evidence="2">Uncharacterized protein</fullName>
    </submittedName>
</protein>
<proteinExistence type="predicted"/>
<accession>W6UCW5</accession>
<dbReference type="GeneID" id="36342308"/>
<feature type="transmembrane region" description="Helical" evidence="1">
    <location>
        <begin position="28"/>
        <end position="52"/>
    </location>
</feature>
<dbReference type="EMBL" id="APAU02000059">
    <property type="protein sequence ID" value="EUB58606.1"/>
    <property type="molecule type" value="Genomic_DNA"/>
</dbReference>
<dbReference type="KEGG" id="egl:EGR_06593"/>
<reference evidence="2 3" key="1">
    <citation type="journal article" date="2013" name="Nat. Genet.">
        <title>The genome of the hydatid tapeworm Echinococcus granulosus.</title>
        <authorList>
            <person name="Zheng H."/>
            <person name="Zhang W."/>
            <person name="Zhang L."/>
            <person name="Zhang Z."/>
            <person name="Li J."/>
            <person name="Lu G."/>
            <person name="Zhu Y."/>
            <person name="Wang Y."/>
            <person name="Huang Y."/>
            <person name="Liu J."/>
            <person name="Kang H."/>
            <person name="Chen J."/>
            <person name="Wang L."/>
            <person name="Chen A."/>
            <person name="Yu S."/>
            <person name="Gao Z."/>
            <person name="Jin L."/>
            <person name="Gu W."/>
            <person name="Wang Z."/>
            <person name="Zhao L."/>
            <person name="Shi B."/>
            <person name="Wen H."/>
            <person name="Lin R."/>
            <person name="Jones M.K."/>
            <person name="Brejova B."/>
            <person name="Vinar T."/>
            <person name="Zhao G."/>
            <person name="McManus D.P."/>
            <person name="Chen Z."/>
            <person name="Zhou Y."/>
            <person name="Wang S."/>
        </authorList>
    </citation>
    <scope>NUCLEOTIDE SEQUENCE [LARGE SCALE GENOMIC DNA]</scope>
</reference>
<comment type="caution">
    <text evidence="2">The sequence shown here is derived from an EMBL/GenBank/DDBJ whole genome shotgun (WGS) entry which is preliminary data.</text>
</comment>
<feature type="transmembrane region" description="Helical" evidence="1">
    <location>
        <begin position="92"/>
        <end position="113"/>
    </location>
</feature>
<feature type="transmembrane region" description="Helical" evidence="1">
    <location>
        <begin position="64"/>
        <end position="86"/>
    </location>
</feature>
<evidence type="ECO:0000313" key="2">
    <source>
        <dbReference type="EMBL" id="EUB58606.1"/>
    </source>
</evidence>
<dbReference type="CTD" id="36342308"/>
<organism evidence="2 3">
    <name type="scientific">Echinococcus granulosus</name>
    <name type="common">Hydatid tapeworm</name>
    <dbReference type="NCBI Taxonomy" id="6210"/>
    <lineage>
        <taxon>Eukaryota</taxon>
        <taxon>Metazoa</taxon>
        <taxon>Spiralia</taxon>
        <taxon>Lophotrochozoa</taxon>
        <taxon>Platyhelminthes</taxon>
        <taxon>Cestoda</taxon>
        <taxon>Eucestoda</taxon>
        <taxon>Cyclophyllidea</taxon>
        <taxon>Taeniidae</taxon>
        <taxon>Echinococcus</taxon>
        <taxon>Echinococcus granulosus group</taxon>
    </lineage>
</organism>
<evidence type="ECO:0000313" key="3">
    <source>
        <dbReference type="Proteomes" id="UP000019149"/>
    </source>
</evidence>
<keyword evidence="1" id="KW-0472">Membrane</keyword>
<evidence type="ECO:0000256" key="1">
    <source>
        <dbReference type="SAM" id="Phobius"/>
    </source>
</evidence>
<name>W6UCW5_ECHGR</name>
<keyword evidence="3" id="KW-1185">Reference proteome</keyword>
<keyword evidence="1" id="KW-0812">Transmembrane</keyword>